<organism evidence="7 8">
    <name type="scientific">Cryptosporidium xiaoi</name>
    <dbReference type="NCBI Taxonomy" id="659607"/>
    <lineage>
        <taxon>Eukaryota</taxon>
        <taxon>Sar</taxon>
        <taxon>Alveolata</taxon>
        <taxon>Apicomplexa</taxon>
        <taxon>Conoidasida</taxon>
        <taxon>Coccidia</taxon>
        <taxon>Eucoccidiorida</taxon>
        <taxon>Eimeriorina</taxon>
        <taxon>Cryptosporidiidae</taxon>
        <taxon>Cryptosporidium</taxon>
    </lineage>
</organism>
<dbReference type="Gene3D" id="3.40.1090.10">
    <property type="entry name" value="Cytosolic phospholipase A2 catalytic domain"/>
    <property type="match status" value="2"/>
</dbReference>
<dbReference type="AlphaFoldDB" id="A0AAV9Y0Z6"/>
<dbReference type="GO" id="GO:0052689">
    <property type="term" value="F:carboxylic ester hydrolase activity"/>
    <property type="evidence" value="ECO:0007669"/>
    <property type="project" value="UniProtKB-ARBA"/>
</dbReference>
<evidence type="ECO:0000256" key="3">
    <source>
        <dbReference type="ARBA" id="ARBA00023098"/>
    </source>
</evidence>
<evidence type="ECO:0000259" key="6">
    <source>
        <dbReference type="PROSITE" id="PS51635"/>
    </source>
</evidence>
<dbReference type="InterPro" id="IPR016035">
    <property type="entry name" value="Acyl_Trfase/lysoPLipase"/>
</dbReference>
<dbReference type="SUPFAM" id="SSF52151">
    <property type="entry name" value="FabD/lysophospholipase-like"/>
    <property type="match status" value="1"/>
</dbReference>
<keyword evidence="2 4" id="KW-0442">Lipid degradation</keyword>
<dbReference type="InterPro" id="IPR002641">
    <property type="entry name" value="PNPLA_dom"/>
</dbReference>
<evidence type="ECO:0000256" key="1">
    <source>
        <dbReference type="ARBA" id="ARBA00022801"/>
    </source>
</evidence>
<feature type="active site" description="Proton acceptor" evidence="4">
    <location>
        <position position="326"/>
    </location>
</feature>
<feature type="chain" id="PRO_5043620267" evidence="5">
    <location>
        <begin position="22"/>
        <end position="481"/>
    </location>
</feature>
<protein>
    <submittedName>
        <fullName evidence="7">Secreted alpha beta hydrolase family</fullName>
    </submittedName>
</protein>
<keyword evidence="1 4" id="KW-0378">Hydrolase</keyword>
<dbReference type="GO" id="GO:0016298">
    <property type="term" value="F:lipase activity"/>
    <property type="evidence" value="ECO:0007669"/>
    <property type="project" value="UniProtKB-ARBA"/>
</dbReference>
<comment type="caution">
    <text evidence="7">The sequence shown here is derived from an EMBL/GenBank/DDBJ whole genome shotgun (WGS) entry which is preliminary data.</text>
</comment>
<dbReference type="GO" id="GO:0016042">
    <property type="term" value="P:lipid catabolic process"/>
    <property type="evidence" value="ECO:0007669"/>
    <property type="project" value="UniProtKB-UniRule"/>
</dbReference>
<dbReference type="PANTHER" id="PTHR14226">
    <property type="entry name" value="NEUROPATHY TARGET ESTERASE/SWISS CHEESE D.MELANOGASTER"/>
    <property type="match status" value="1"/>
</dbReference>
<keyword evidence="5" id="KW-0732">Signal</keyword>
<comment type="caution">
    <text evidence="4">Lacks conserved residue(s) required for the propagation of feature annotation.</text>
</comment>
<dbReference type="Pfam" id="PF01734">
    <property type="entry name" value="Patatin"/>
    <property type="match status" value="1"/>
</dbReference>
<name>A0AAV9Y0Z6_9CRYT</name>
<accession>A0AAV9Y0Z6</accession>
<evidence type="ECO:0000313" key="7">
    <source>
        <dbReference type="EMBL" id="KAK6590591.1"/>
    </source>
</evidence>
<reference evidence="7 8" key="1">
    <citation type="submission" date="2023-10" db="EMBL/GenBank/DDBJ databases">
        <title>Comparative genomics analysis reveals potential genetic determinants of host preference in Cryptosporidium xiaoi.</title>
        <authorList>
            <person name="Xiao L."/>
            <person name="Li J."/>
        </authorList>
    </citation>
    <scope>NUCLEOTIDE SEQUENCE [LARGE SCALE GENOMIC DNA]</scope>
    <source>
        <strain evidence="7 8">52996</strain>
    </source>
</reference>
<keyword evidence="8" id="KW-1185">Reference proteome</keyword>
<feature type="short sequence motif" description="GXSXG" evidence="4">
    <location>
        <begin position="157"/>
        <end position="161"/>
    </location>
</feature>
<gene>
    <name evidence="7" type="ORF">RS030_142181</name>
</gene>
<sequence>MRRIGILLLLVLNCLVLGSFGYKFKFFKDSEKERRRRLFERFTNEISEEEKLYEEGVLSERNVVREYVPLSPEKDIEHSTLYDPTLGGIIKSGPEGGVCVAKEVPEFYYKTSENKCYVLVLSGGANRGAWQTGVLRGLVGKHTAKYNDTIRWDVIGGVSIGGILALAGLFYEPGDEKAYTERLWNIWSTVRQDYLSDCSIPIWKNIFKFIPQYIGSLLNPRKKPKNAICDHTPLLHYLNETFGHLLEPYENETYVRIESEKHKEGEQFEIKRREILVSAVRYEDGEYVTWNSSSTKLSDLINATLASTSVPGAFSPVVINGSHYMDGGVVMNMNLEDSIKACFRIGLAKKQEDIVIDAIETFPDKRIKSYGDDSPKNNDITFVSLLSRSYSILHSQVTGLRLLRSVLCKYPKVNLRYYFSPTNEEYQEFPKSAFDGNNLTGILNMLRSGLKKGWNNDFTSIDECIHGSDPPNTYGSDLFQV</sequence>
<dbReference type="PROSITE" id="PS51635">
    <property type="entry name" value="PNPLA"/>
    <property type="match status" value="1"/>
</dbReference>
<keyword evidence="3 4" id="KW-0443">Lipid metabolism</keyword>
<feature type="short sequence motif" description="DGA/G" evidence="4">
    <location>
        <begin position="326"/>
        <end position="328"/>
    </location>
</feature>
<evidence type="ECO:0000256" key="4">
    <source>
        <dbReference type="PROSITE-ProRule" id="PRU01161"/>
    </source>
</evidence>
<evidence type="ECO:0000256" key="5">
    <source>
        <dbReference type="SAM" id="SignalP"/>
    </source>
</evidence>
<proteinExistence type="predicted"/>
<feature type="active site" description="Nucleophile" evidence="4">
    <location>
        <position position="159"/>
    </location>
</feature>
<dbReference type="Proteomes" id="UP001311799">
    <property type="component" value="Unassembled WGS sequence"/>
</dbReference>
<feature type="signal peptide" evidence="5">
    <location>
        <begin position="1"/>
        <end position="21"/>
    </location>
</feature>
<dbReference type="PANTHER" id="PTHR14226:SF29">
    <property type="entry name" value="NEUROPATHY TARGET ESTERASE SWS"/>
    <property type="match status" value="1"/>
</dbReference>
<evidence type="ECO:0000313" key="8">
    <source>
        <dbReference type="Proteomes" id="UP001311799"/>
    </source>
</evidence>
<feature type="domain" description="PNPLA" evidence="6">
    <location>
        <begin position="119"/>
        <end position="339"/>
    </location>
</feature>
<dbReference type="InterPro" id="IPR050301">
    <property type="entry name" value="NTE"/>
</dbReference>
<dbReference type="EMBL" id="JAWDEY010000005">
    <property type="protein sequence ID" value="KAK6590591.1"/>
    <property type="molecule type" value="Genomic_DNA"/>
</dbReference>
<evidence type="ECO:0000256" key="2">
    <source>
        <dbReference type="ARBA" id="ARBA00022963"/>
    </source>
</evidence>